<dbReference type="Pfam" id="PF12348">
    <property type="entry name" value="CLASP_N"/>
    <property type="match status" value="1"/>
</dbReference>
<dbReference type="PANTHER" id="PTHR21567">
    <property type="entry name" value="CLASP"/>
    <property type="match status" value="1"/>
</dbReference>
<dbReference type="InterPro" id="IPR011989">
    <property type="entry name" value="ARM-like"/>
</dbReference>
<dbReference type="InterPro" id="IPR016024">
    <property type="entry name" value="ARM-type_fold"/>
</dbReference>
<dbReference type="eggNOG" id="ENOG502QT5T">
    <property type="taxonomic scope" value="Eukaryota"/>
</dbReference>
<dbReference type="OrthoDB" id="46159at2759"/>
<evidence type="ECO:0000256" key="6">
    <source>
        <dbReference type="ARBA" id="ARBA00022776"/>
    </source>
</evidence>
<dbReference type="GO" id="GO:0008017">
    <property type="term" value="F:microtubule binding"/>
    <property type="evidence" value="ECO:0007669"/>
    <property type="project" value="TreeGrafter"/>
</dbReference>
<dbReference type="Proteomes" id="UP000002258">
    <property type="component" value="Chromosome 6"/>
</dbReference>
<evidence type="ECO:0000259" key="8">
    <source>
        <dbReference type="SMART" id="SM01349"/>
    </source>
</evidence>
<reference evidence="9 10" key="1">
    <citation type="journal article" date="2007" name="Nat. Biotechnol.">
        <title>Genome sequence of the lignocellulose-bioconverting and xylose-fermenting yeast Pichia stipitis.</title>
        <authorList>
            <person name="Jeffries T.W."/>
            <person name="Grigoriev I.V."/>
            <person name="Grimwood J."/>
            <person name="Laplaza J.M."/>
            <person name="Aerts A."/>
            <person name="Salamov A."/>
            <person name="Schmutz J."/>
            <person name="Lindquist E."/>
            <person name="Dehal P."/>
            <person name="Shapiro H."/>
            <person name="Jin Y.S."/>
            <person name="Passoth V."/>
            <person name="Richardson P.M."/>
        </authorList>
    </citation>
    <scope>NUCLEOTIDE SEQUENCE [LARGE SCALE GENOMIC DNA]</scope>
    <source>
        <strain evidence="10">ATCC 58785 / CBS 6054 / NBRC 10063 / NRRL Y-11545</strain>
    </source>
</reference>
<feature type="domain" description="TOG" evidence="8">
    <location>
        <begin position="292"/>
        <end position="546"/>
    </location>
</feature>
<feature type="compositionally biased region" description="Polar residues" evidence="7">
    <location>
        <begin position="589"/>
        <end position="609"/>
    </location>
</feature>
<evidence type="ECO:0000256" key="2">
    <source>
        <dbReference type="ARBA" id="ARBA00009549"/>
    </source>
</evidence>
<keyword evidence="6" id="KW-0131">Cell cycle</keyword>
<keyword evidence="6" id="KW-0498">Mitosis</keyword>
<dbReference type="GO" id="GO:0060172">
    <property type="term" value="P:astral microtubule depolymerization"/>
    <property type="evidence" value="ECO:0007669"/>
    <property type="project" value="TreeGrafter"/>
</dbReference>
<dbReference type="OMA" id="AKECYWC"/>
<dbReference type="GO" id="GO:0005876">
    <property type="term" value="C:spindle microtubule"/>
    <property type="evidence" value="ECO:0007669"/>
    <property type="project" value="TreeGrafter"/>
</dbReference>
<accession>A3LWT8</accession>
<evidence type="ECO:0000313" key="9">
    <source>
        <dbReference type="EMBL" id="ABN67335.2"/>
    </source>
</evidence>
<feature type="compositionally biased region" description="Basic and acidic residues" evidence="7">
    <location>
        <begin position="610"/>
        <end position="628"/>
    </location>
</feature>
<dbReference type="RefSeq" id="XP_001385364.2">
    <property type="nucleotide sequence ID" value="XM_001385327.1"/>
</dbReference>
<dbReference type="EMBL" id="CP000500">
    <property type="protein sequence ID" value="ABN67335.2"/>
    <property type="molecule type" value="Genomic_DNA"/>
</dbReference>
<dbReference type="GO" id="GO:0005881">
    <property type="term" value="C:cytoplasmic microtubule"/>
    <property type="evidence" value="ECO:0007669"/>
    <property type="project" value="TreeGrafter"/>
</dbReference>
<dbReference type="STRING" id="322104.A3LWT8"/>
<protein>
    <recommendedName>
        <fullName evidence="3">Protein STU1</fullName>
    </recommendedName>
</protein>
<dbReference type="GO" id="GO:0005815">
    <property type="term" value="C:microtubule organizing center"/>
    <property type="evidence" value="ECO:0007669"/>
    <property type="project" value="TreeGrafter"/>
</dbReference>
<dbReference type="InterPro" id="IPR024395">
    <property type="entry name" value="CLASP_N_dom"/>
</dbReference>
<evidence type="ECO:0000256" key="1">
    <source>
        <dbReference type="ARBA" id="ARBA00004186"/>
    </source>
</evidence>
<name>A3LWT8_PICST</name>
<keyword evidence="4" id="KW-0132">Cell division</keyword>
<dbReference type="SMART" id="SM01349">
    <property type="entry name" value="TOG"/>
    <property type="match status" value="1"/>
</dbReference>
<dbReference type="Gene3D" id="1.25.10.10">
    <property type="entry name" value="Leucine-rich Repeat Variant"/>
    <property type="match status" value="2"/>
</dbReference>
<organism evidence="9 10">
    <name type="scientific">Scheffersomyces stipitis (strain ATCC 58785 / CBS 6054 / NBRC 10063 / NRRL Y-11545)</name>
    <name type="common">Yeast</name>
    <name type="synonym">Pichia stipitis</name>
    <dbReference type="NCBI Taxonomy" id="322104"/>
    <lineage>
        <taxon>Eukaryota</taxon>
        <taxon>Fungi</taxon>
        <taxon>Dikarya</taxon>
        <taxon>Ascomycota</taxon>
        <taxon>Saccharomycotina</taxon>
        <taxon>Pichiomycetes</taxon>
        <taxon>Debaryomycetaceae</taxon>
        <taxon>Scheffersomyces</taxon>
    </lineage>
</organism>
<proteinExistence type="inferred from homology"/>
<sequence>MSSHHKVYANELFQIMASRDVDQTRKLELVLKLKTNIKKDAVDIAQVPTYFEALSIGVDIPDLGISVASFSTLAHLIKRVSMQDKTGMVLKNQSFLVLPIIINRLANSNTSTLSSARKALEAYWFSSPREVESAILDIALKHRNTDITLEAVHWLHHIISNVNQHFNLTRFVPQLAKLLATYPSSHSTQLQNSIKSLLCDYYNFKQNRLYKFDLARELELKNVPDTIKESIMQNIAGINPESTSVTKPDSNFVIAVQDHQSIPSEAETLLPEIRDIISKYNYELDTSIRSVSFEGSEQMLSTFNDLLPPFNSKETEFNWGQREKNIVQMRSILRGNAPSLYRRDLIVGLKDSAEAICKAVSSLRTTLSSHGCQLVKECAIFLKTDIDSLVDLFMPSLVRLCAATKHIASTNANMSIVAICANASYSPRLLQRIVNATNEKNVQPRSYSGIWLQITVSRFFNSHSFLSSHGSTPNTGVDLAMKALAKLLKDPNPTVRQIAKDSYWCLWRKLPTQSELLLSKLEPKIIKIVERSRPKDVSHEEVSAPTLNMQRSRPSLKETIIERNKDLRLKQRELNQSHREELHIKRVATRTNSTNGFRQNSIERNLSNSHKPDLRPPSKEGVSPKDIEQESVQQETTRTKQTDTAPASKEVAFDVQADPILKFLSSYQTDLIKEGINLLKYAIMGEEELSPEITSLLKSISLRQPKLLEPLLLSNDNLFKRSFQFFSAEDFLRICSIVINPIEGRTIELLISMMTVDELYESIIKLLSYSINTANILGDDELTMQVIKYKSSIIQLIVVFLQSSLEKIPIRDSYFSKVTSNFLELVSILKSTDIYPEFSKLLAKLYSINIALFVSELDLVDINTKEEVEYIVGIDHTLSMKNIPNTMPNSLFELTEVQKTHSYDGFSPVKTNQDFTMIWPERKDNDDYNFIPKSANDSQKNIAAQFQGFNHHESKSEDPVKEYSDNLAQVQICEQPPSLIDQNVQLQTFLDKVDPLKSISNRNKPIAIYEDSKGSPQKLKEHRYSEFNWFNFQVARLQLESDDDEVEDNETTEDDYSELLMDVCESLKSLELDSKTLTTALDLLQNMHRFGFEFVKYYENEGAKLMEESLWQFFHDCNKVSITNKVRGLVLLKQLLIIHSKLDLANLWTTLINVACLPDSENEIAFALRDISSEILSGLYRSDELLDVLFSSFTSDHLSRASTFILGTLSKVLDSTSIPELLSDSILQQIDRVLRNFVNSRNAECRRYAILCYGKLVKSSRVSFAGKSPDNTILDGIIQRFSPSQRRLVEYYSQDPKS</sequence>
<evidence type="ECO:0000256" key="3">
    <source>
        <dbReference type="ARBA" id="ARBA00016012"/>
    </source>
</evidence>
<comment type="similarity">
    <text evidence="2">Belongs to the CLASP family.</text>
</comment>
<dbReference type="InParanoid" id="A3LWT8"/>
<dbReference type="GO" id="GO:0051301">
    <property type="term" value="P:cell division"/>
    <property type="evidence" value="ECO:0007669"/>
    <property type="project" value="UniProtKB-KW"/>
</dbReference>
<evidence type="ECO:0000256" key="4">
    <source>
        <dbReference type="ARBA" id="ARBA00022618"/>
    </source>
</evidence>
<keyword evidence="5" id="KW-0493">Microtubule</keyword>
<dbReference type="InterPro" id="IPR034085">
    <property type="entry name" value="TOG"/>
</dbReference>
<gene>
    <name evidence="9" type="ORF">PICST_78610</name>
</gene>
<evidence type="ECO:0000256" key="7">
    <source>
        <dbReference type="SAM" id="MobiDB-lite"/>
    </source>
</evidence>
<dbReference type="HOGENOM" id="CLU_261691_0_0_1"/>
<dbReference type="GO" id="GO:0090307">
    <property type="term" value="P:mitotic spindle assembly"/>
    <property type="evidence" value="ECO:0007669"/>
    <property type="project" value="TreeGrafter"/>
</dbReference>
<keyword evidence="10" id="KW-1185">Reference proteome</keyword>
<evidence type="ECO:0000313" key="10">
    <source>
        <dbReference type="Proteomes" id="UP000002258"/>
    </source>
</evidence>
<dbReference type="SUPFAM" id="SSF48371">
    <property type="entry name" value="ARM repeat"/>
    <property type="match status" value="2"/>
</dbReference>
<evidence type="ECO:0000256" key="5">
    <source>
        <dbReference type="ARBA" id="ARBA00022701"/>
    </source>
</evidence>
<dbReference type="KEGG" id="pic:PICST_78610"/>
<dbReference type="GeneID" id="4840111"/>
<feature type="region of interest" description="Disordered" evidence="7">
    <location>
        <begin position="580"/>
        <end position="647"/>
    </location>
</feature>
<dbReference type="GO" id="GO:1990023">
    <property type="term" value="C:mitotic spindle midzone"/>
    <property type="evidence" value="ECO:0007669"/>
    <property type="project" value="TreeGrafter"/>
</dbReference>
<dbReference type="PANTHER" id="PTHR21567:SF9">
    <property type="entry name" value="CLIP-ASSOCIATING PROTEIN"/>
    <property type="match status" value="1"/>
</dbReference>
<comment type="subcellular location">
    <subcellularLocation>
        <location evidence="1">Cytoplasm</location>
        <location evidence="1">Cytoskeleton</location>
        <location evidence="1">Spindle</location>
    </subcellularLocation>
</comment>